<evidence type="ECO:0000256" key="7">
    <source>
        <dbReference type="ARBA" id="ARBA00023004"/>
    </source>
</evidence>
<dbReference type="GO" id="GO:0008616">
    <property type="term" value="P:tRNA queuosine(34) biosynthetic process"/>
    <property type="evidence" value="ECO:0007669"/>
    <property type="project" value="UniProtKB-KW"/>
</dbReference>
<dbReference type="InterPro" id="IPR017900">
    <property type="entry name" value="4Fe4S_Fe_S_CS"/>
</dbReference>
<dbReference type="PANTHER" id="PTHR30002">
    <property type="entry name" value="EPOXYQUEUOSINE REDUCTASE"/>
    <property type="match status" value="1"/>
</dbReference>
<dbReference type="RefSeq" id="WP_297304654.1">
    <property type="nucleotide sequence ID" value="NZ_CAUAJF010000003.1"/>
</dbReference>
<sequence length="313" mass="36331">MNGFSLKNKIFERAFALGFSACGITPVKEVDATHRLHFDKWLQKGKEAQMQYMRNYKDKRFDPRLLVENARSVLVVALNYYPSIHIPENHPQFALYSYGQDYHIVLKEKLNELFSYINTLISIEGRIFCDTAPIMERYWAQQAGIGFIGKNTQLIIPGKGSFFFLGEIISSLELPWDTPMQNRCGHCNSCIEHCPTQALIPGDFTTLDSNRCISYQTIENRSDIPFEIGSKMNNRVYGCDTCQKVCPWNRFSIPTTIPEFEPSSEFLSLDQEKLEHLTHEDYNRIFKKSAVKRVKYERLLRNINILRKNKSES</sequence>
<dbReference type="SUPFAM" id="SSF46548">
    <property type="entry name" value="alpha-helical ferredoxin"/>
    <property type="match status" value="1"/>
</dbReference>
<keyword evidence="3" id="KW-0819">tRNA processing</keyword>
<organism evidence="10 11">
    <name type="scientific">Coprobacter fastidiosus</name>
    <dbReference type="NCBI Taxonomy" id="1099853"/>
    <lineage>
        <taxon>Bacteria</taxon>
        <taxon>Pseudomonadati</taxon>
        <taxon>Bacteroidota</taxon>
        <taxon>Bacteroidia</taxon>
        <taxon>Bacteroidales</taxon>
        <taxon>Barnesiellaceae</taxon>
        <taxon>Coprobacter</taxon>
    </lineage>
</organism>
<dbReference type="EMBL" id="DNWC01000084">
    <property type="protein sequence ID" value="HBJ08581.1"/>
    <property type="molecule type" value="Genomic_DNA"/>
</dbReference>
<accession>A0A354M242</accession>
<protein>
    <submittedName>
        <fullName evidence="10">tRNA epoxyqueuosine(34) reductase QueG</fullName>
    </submittedName>
</protein>
<dbReference type="PROSITE" id="PS51379">
    <property type="entry name" value="4FE4S_FER_2"/>
    <property type="match status" value="1"/>
</dbReference>
<dbReference type="AlphaFoldDB" id="A0A354M242"/>
<dbReference type="PANTHER" id="PTHR30002:SF4">
    <property type="entry name" value="EPOXYQUEUOSINE REDUCTASE"/>
    <property type="match status" value="1"/>
</dbReference>
<dbReference type="InterPro" id="IPR017896">
    <property type="entry name" value="4Fe4S_Fe-S-bd"/>
</dbReference>
<dbReference type="Pfam" id="PF08331">
    <property type="entry name" value="QueG_DUF1730"/>
    <property type="match status" value="1"/>
</dbReference>
<dbReference type="Pfam" id="PF13484">
    <property type="entry name" value="Fer4_16"/>
    <property type="match status" value="1"/>
</dbReference>
<evidence type="ECO:0000256" key="8">
    <source>
        <dbReference type="ARBA" id="ARBA00023014"/>
    </source>
</evidence>
<dbReference type="Gene3D" id="3.30.70.20">
    <property type="match status" value="1"/>
</dbReference>
<dbReference type="InterPro" id="IPR004453">
    <property type="entry name" value="QueG"/>
</dbReference>
<name>A0A354M242_9BACT</name>
<proteinExistence type="predicted"/>
<dbReference type="GO" id="GO:0046872">
    <property type="term" value="F:metal ion binding"/>
    <property type="evidence" value="ECO:0007669"/>
    <property type="project" value="UniProtKB-KW"/>
</dbReference>
<evidence type="ECO:0000259" key="9">
    <source>
        <dbReference type="PROSITE" id="PS51379"/>
    </source>
</evidence>
<evidence type="ECO:0000256" key="3">
    <source>
        <dbReference type="ARBA" id="ARBA00022694"/>
    </source>
</evidence>
<keyword evidence="4" id="KW-0479">Metal-binding</keyword>
<evidence type="ECO:0000313" key="10">
    <source>
        <dbReference type="EMBL" id="HBJ08581.1"/>
    </source>
</evidence>
<dbReference type="Proteomes" id="UP000262954">
    <property type="component" value="Unassembled WGS sequence"/>
</dbReference>
<keyword evidence="7" id="KW-0408">Iron</keyword>
<evidence type="ECO:0000256" key="4">
    <source>
        <dbReference type="ARBA" id="ARBA00022723"/>
    </source>
</evidence>
<feature type="domain" description="4Fe-4S ferredoxin-type" evidence="9">
    <location>
        <begin position="172"/>
        <end position="204"/>
    </location>
</feature>
<keyword evidence="8" id="KW-0411">Iron-sulfur</keyword>
<evidence type="ECO:0000256" key="1">
    <source>
        <dbReference type="ARBA" id="ARBA00022485"/>
    </source>
</evidence>
<dbReference type="PROSITE" id="PS00198">
    <property type="entry name" value="4FE4S_FER_1"/>
    <property type="match status" value="1"/>
</dbReference>
<keyword evidence="6" id="KW-0560">Oxidoreductase</keyword>
<dbReference type="InterPro" id="IPR013542">
    <property type="entry name" value="QueG_DUF1730"/>
</dbReference>
<dbReference type="GO" id="GO:0052693">
    <property type="term" value="F:epoxyqueuosine reductase activity"/>
    <property type="evidence" value="ECO:0007669"/>
    <property type="project" value="TreeGrafter"/>
</dbReference>
<keyword evidence="2" id="KW-0963">Cytoplasm</keyword>
<evidence type="ECO:0000256" key="5">
    <source>
        <dbReference type="ARBA" id="ARBA00022785"/>
    </source>
</evidence>
<reference evidence="10 11" key="1">
    <citation type="journal article" date="2018" name="Nat. Biotechnol.">
        <title>A standardized bacterial taxonomy based on genome phylogeny substantially revises the tree of life.</title>
        <authorList>
            <person name="Parks D.H."/>
            <person name="Chuvochina M."/>
            <person name="Waite D.W."/>
            <person name="Rinke C."/>
            <person name="Skarshewski A."/>
            <person name="Chaumeil P.A."/>
            <person name="Hugenholtz P."/>
        </authorList>
    </citation>
    <scope>NUCLEOTIDE SEQUENCE [LARGE SCALE GENOMIC DNA]</scope>
    <source>
        <strain evidence="10">UBA11482</strain>
    </source>
</reference>
<evidence type="ECO:0000256" key="2">
    <source>
        <dbReference type="ARBA" id="ARBA00022490"/>
    </source>
</evidence>
<evidence type="ECO:0000313" key="11">
    <source>
        <dbReference type="Proteomes" id="UP000262954"/>
    </source>
</evidence>
<dbReference type="NCBIfam" id="TIGR00276">
    <property type="entry name" value="tRNA epoxyqueuosine(34) reductase QueG"/>
    <property type="match status" value="1"/>
</dbReference>
<gene>
    <name evidence="10" type="primary">queG</name>
    <name evidence="10" type="ORF">DDY73_06200</name>
</gene>
<comment type="caution">
    <text evidence="10">The sequence shown here is derived from an EMBL/GenBank/DDBJ whole genome shotgun (WGS) entry which is preliminary data.</text>
</comment>
<keyword evidence="1" id="KW-0004">4Fe-4S</keyword>
<evidence type="ECO:0000256" key="6">
    <source>
        <dbReference type="ARBA" id="ARBA00023002"/>
    </source>
</evidence>
<dbReference type="GO" id="GO:0051539">
    <property type="term" value="F:4 iron, 4 sulfur cluster binding"/>
    <property type="evidence" value="ECO:0007669"/>
    <property type="project" value="UniProtKB-KW"/>
</dbReference>
<keyword evidence="5" id="KW-0671">Queuosine biosynthesis</keyword>